<organism evidence="14 15">
    <name type="scientific">Hydrocarboniphaga daqingensis</name>
    <dbReference type="NCBI Taxonomy" id="490188"/>
    <lineage>
        <taxon>Bacteria</taxon>
        <taxon>Pseudomonadati</taxon>
        <taxon>Pseudomonadota</taxon>
        <taxon>Gammaproteobacteria</taxon>
        <taxon>Nevskiales</taxon>
        <taxon>Nevskiaceae</taxon>
        <taxon>Hydrocarboniphaga</taxon>
    </lineage>
</organism>
<proteinExistence type="inferred from homology"/>
<evidence type="ECO:0000256" key="11">
    <source>
        <dbReference type="PROSITE-ProRule" id="PRU01360"/>
    </source>
</evidence>
<reference evidence="14 15" key="1">
    <citation type="submission" date="2016-11" db="EMBL/GenBank/DDBJ databases">
        <authorList>
            <person name="Jaros S."/>
            <person name="Januszkiewicz K."/>
            <person name="Wedrychowicz H."/>
        </authorList>
    </citation>
    <scope>NUCLEOTIDE SEQUENCE [LARGE SCALE GENOMIC DNA]</scope>
    <source>
        <strain evidence="14 15">CGMCC 1.7049</strain>
    </source>
</reference>
<dbReference type="InterPro" id="IPR011662">
    <property type="entry name" value="Secretin/TonB_short_N"/>
</dbReference>
<dbReference type="Gene3D" id="2.40.170.20">
    <property type="entry name" value="TonB-dependent receptor, beta-barrel domain"/>
    <property type="match status" value="2"/>
</dbReference>
<comment type="subcellular location">
    <subcellularLocation>
        <location evidence="1 11">Cell outer membrane</location>
        <topology evidence="1 11">Multi-pass membrane protein</topology>
    </subcellularLocation>
</comment>
<evidence type="ECO:0000313" key="14">
    <source>
        <dbReference type="EMBL" id="SHG94545.1"/>
    </source>
</evidence>
<keyword evidence="2 11" id="KW-0813">Transport</keyword>
<accession>A0A1M5NYL0</accession>
<keyword evidence="6" id="KW-0408">Iron</keyword>
<dbReference type="PROSITE" id="PS00018">
    <property type="entry name" value="EF_HAND_1"/>
    <property type="match status" value="1"/>
</dbReference>
<keyword evidence="3 11" id="KW-1134">Transmembrane beta strand</keyword>
<dbReference type="PANTHER" id="PTHR32552">
    <property type="entry name" value="FERRICHROME IRON RECEPTOR-RELATED"/>
    <property type="match status" value="1"/>
</dbReference>
<dbReference type="SMART" id="SM00965">
    <property type="entry name" value="STN"/>
    <property type="match status" value="1"/>
</dbReference>
<feature type="domain" description="Secretin/TonB short N-terminal" evidence="13">
    <location>
        <begin position="63"/>
        <end position="114"/>
    </location>
</feature>
<evidence type="ECO:0000256" key="3">
    <source>
        <dbReference type="ARBA" id="ARBA00022452"/>
    </source>
</evidence>
<dbReference type="InterPro" id="IPR018247">
    <property type="entry name" value="EF_Hand_1_Ca_BS"/>
</dbReference>
<evidence type="ECO:0000256" key="9">
    <source>
        <dbReference type="ARBA" id="ARBA00023136"/>
    </source>
</evidence>
<evidence type="ECO:0000256" key="12">
    <source>
        <dbReference type="SAM" id="SignalP"/>
    </source>
</evidence>
<dbReference type="InterPro" id="IPR012910">
    <property type="entry name" value="Plug_dom"/>
</dbReference>
<sequence length="1005" mass="109844">MACPYQGRRPRPVLSAFVATMTATMAIVATAAAQGTATTATTFQIPKSLLADALDRFSEQSGLQVVYDDSLRPSLIAPGAQGTMPAGEALDRLLAGSGLQWTLINSQTIAIRPAVSRAPLQVPHQDAPSSSFDYVPLPRTVDGSVVLSELHVVEDPNRVLPSEVSGSSFGFAKSLLDTPRSVSFISEETINRFGIAAVEDLMRVVPGTYTPTRFGIQGGIDVRSVPADTFFRGMKRFNLQGHAPTVLSAMDSIEVVRGPPSPIYGMGKIGGYTNMVPRSGRAADGSYLEQSVGDVRAAVASYDRSELSVNLRGPLQAFGRHGGYDAFVMNIESDSYARGVPADARLAQGAVSLERIAGGFRLESGVSVQSSRSAGALLGRFTQDLADNGRYIRGTPLVNLDLNGNGRIGYREYNTASPVRGTLSTYNQPLVQRWDWPTDADGVPLPLDQFPVVPGIPESMYQYLSEHPEADPTGLLRAQGVGGPRPNGNGYVPVGFVLDPRTVGYDQLDLRRFTAFERELKAEMLTAFIDLIDDRDPDFTIKNQLFLDTMDQYKISEQPFGTAQQPRVIEDKFTLTRRLRDLPSWLRVNTLASVNARFTLSPTQQCFGDFSTHRSDAMASTWTTKSVGMTPNTTFANCLENSNVDDDGFPFTNDGQTRYSELGAGVLFDIELWERTQLLVGGRHDGSEARNVEYAGTYNFNTGTAANPGAKVTQTTRVRGWDTGPSWTLSLSYQLPWNLRPYITVSEASLTLDNNANRLTAAVIEAGHIGQSRLTEVGIKASLLDRRLFFSSALYQQRRINVSDPDDPTITAEASSTLTEGWETEIKWVPIRGFFASFYALTQKTLYSPNRGGSILIDARSLGFQDVVDPATGEVIYPAEAFLFGGRAFVQLPAGVDAYREKQGNPNTQLGATLNAQTRSGFGFTLSANYFSSVPAGRLQLIELPSATVLNTGVFYDDKRWHLQFDVFNANNERYFRARNGDTLADLPVSAMPARRWQATITRRF</sequence>
<dbReference type="EMBL" id="FQWZ01000004">
    <property type="protein sequence ID" value="SHG94545.1"/>
    <property type="molecule type" value="Genomic_DNA"/>
</dbReference>
<evidence type="ECO:0000313" key="15">
    <source>
        <dbReference type="Proteomes" id="UP000199758"/>
    </source>
</evidence>
<keyword evidence="8" id="KW-0798">TonB box</keyword>
<keyword evidence="7" id="KW-0406">Ion transport</keyword>
<gene>
    <name evidence="14" type="ORF">SAMN04488068_1930</name>
</gene>
<feature type="signal peptide" evidence="12">
    <location>
        <begin position="1"/>
        <end position="31"/>
    </location>
</feature>
<dbReference type="AlphaFoldDB" id="A0A1M5NYL0"/>
<evidence type="ECO:0000256" key="4">
    <source>
        <dbReference type="ARBA" id="ARBA00022496"/>
    </source>
</evidence>
<dbReference type="Gene3D" id="3.55.50.30">
    <property type="match status" value="1"/>
</dbReference>
<keyword evidence="12" id="KW-0732">Signal</keyword>
<dbReference type="GO" id="GO:0006826">
    <property type="term" value="P:iron ion transport"/>
    <property type="evidence" value="ECO:0007669"/>
    <property type="project" value="UniProtKB-KW"/>
</dbReference>
<keyword evidence="4" id="KW-0410">Iron transport</keyword>
<keyword evidence="9 11" id="KW-0472">Membrane</keyword>
<dbReference type="InterPro" id="IPR039426">
    <property type="entry name" value="TonB-dep_rcpt-like"/>
</dbReference>
<evidence type="ECO:0000256" key="8">
    <source>
        <dbReference type="ARBA" id="ARBA00023077"/>
    </source>
</evidence>
<keyword evidence="15" id="KW-1185">Reference proteome</keyword>
<dbReference type="Pfam" id="PF07715">
    <property type="entry name" value="Plug"/>
    <property type="match status" value="1"/>
</dbReference>
<evidence type="ECO:0000256" key="2">
    <source>
        <dbReference type="ARBA" id="ARBA00022448"/>
    </source>
</evidence>
<dbReference type="Proteomes" id="UP000199758">
    <property type="component" value="Unassembled WGS sequence"/>
</dbReference>
<comment type="similarity">
    <text evidence="11">Belongs to the TonB-dependent receptor family.</text>
</comment>
<evidence type="ECO:0000256" key="5">
    <source>
        <dbReference type="ARBA" id="ARBA00022692"/>
    </source>
</evidence>
<keyword evidence="5 11" id="KW-0812">Transmembrane</keyword>
<name>A0A1M5NYL0_9GAMM</name>
<keyword evidence="14" id="KW-0675">Receptor</keyword>
<evidence type="ECO:0000256" key="1">
    <source>
        <dbReference type="ARBA" id="ARBA00004571"/>
    </source>
</evidence>
<evidence type="ECO:0000256" key="7">
    <source>
        <dbReference type="ARBA" id="ARBA00023065"/>
    </source>
</evidence>
<feature type="chain" id="PRO_5012364185" evidence="12">
    <location>
        <begin position="32"/>
        <end position="1005"/>
    </location>
</feature>
<dbReference type="GO" id="GO:0009279">
    <property type="term" value="C:cell outer membrane"/>
    <property type="evidence" value="ECO:0007669"/>
    <property type="project" value="UniProtKB-SubCell"/>
</dbReference>
<evidence type="ECO:0000256" key="10">
    <source>
        <dbReference type="ARBA" id="ARBA00023237"/>
    </source>
</evidence>
<protein>
    <submittedName>
        <fullName evidence="14">TonB-dependent Receptor Plug Domain</fullName>
    </submittedName>
</protein>
<evidence type="ECO:0000256" key="6">
    <source>
        <dbReference type="ARBA" id="ARBA00023004"/>
    </source>
</evidence>
<dbReference type="InterPro" id="IPR036942">
    <property type="entry name" value="Beta-barrel_TonB_sf"/>
</dbReference>
<dbReference type="SUPFAM" id="SSF56935">
    <property type="entry name" value="Porins"/>
    <property type="match status" value="1"/>
</dbReference>
<evidence type="ECO:0000259" key="13">
    <source>
        <dbReference type="SMART" id="SM00965"/>
    </source>
</evidence>
<dbReference type="STRING" id="490188.SAMN04488068_1930"/>
<dbReference type="PROSITE" id="PS52016">
    <property type="entry name" value="TONB_DEPENDENT_REC_3"/>
    <property type="match status" value="1"/>
</dbReference>
<keyword evidence="10 11" id="KW-0998">Cell outer membrane</keyword>
<dbReference type="PANTHER" id="PTHR32552:SF81">
    <property type="entry name" value="TONB-DEPENDENT OUTER MEMBRANE RECEPTOR"/>
    <property type="match status" value="1"/>
</dbReference>